<evidence type="ECO:0000256" key="2">
    <source>
        <dbReference type="ARBA" id="ARBA00022670"/>
    </source>
</evidence>
<feature type="non-terminal residue" evidence="5">
    <location>
        <position position="108"/>
    </location>
</feature>
<evidence type="ECO:0000256" key="1">
    <source>
        <dbReference type="ARBA" id="ARBA00005234"/>
    </source>
</evidence>
<sequence>SRRCALFTTYDLLMVHYNAMDDEVWRQMHKTEYWGRDVWVLPIHQSSPVEHWVLCTVSLNMRELFLYDSFAEASPWKHEVSEIICLVARLVLLANANGYPLHIVTEEG</sequence>
<gene>
    <name evidence="5" type="ORF">BDZ94DRAFT_1134099</name>
</gene>
<keyword evidence="3" id="KW-0378">Hydrolase</keyword>
<feature type="non-terminal residue" evidence="5">
    <location>
        <position position="1"/>
    </location>
</feature>
<evidence type="ECO:0000313" key="5">
    <source>
        <dbReference type="EMBL" id="KAF9466220.1"/>
    </source>
</evidence>
<keyword evidence="2" id="KW-0645">Protease</keyword>
<dbReference type="GO" id="GO:0019783">
    <property type="term" value="F:ubiquitin-like protein peptidase activity"/>
    <property type="evidence" value="ECO:0007669"/>
    <property type="project" value="UniProtKB-ARBA"/>
</dbReference>
<evidence type="ECO:0000256" key="3">
    <source>
        <dbReference type="ARBA" id="ARBA00022801"/>
    </source>
</evidence>
<dbReference type="SUPFAM" id="SSF54001">
    <property type="entry name" value="Cysteine proteinases"/>
    <property type="match status" value="1"/>
</dbReference>
<comment type="caution">
    <text evidence="5">The sequence shown here is derived from an EMBL/GenBank/DDBJ whole genome shotgun (WGS) entry which is preliminary data.</text>
</comment>
<dbReference type="OrthoDB" id="2976051at2759"/>
<dbReference type="InterPro" id="IPR038765">
    <property type="entry name" value="Papain-like_cys_pep_sf"/>
</dbReference>
<dbReference type="AlphaFoldDB" id="A0A9P5YEJ9"/>
<dbReference type="InterPro" id="IPR003653">
    <property type="entry name" value="Peptidase_C48_C"/>
</dbReference>
<feature type="domain" description="Ubiquitin-like protease family profile" evidence="4">
    <location>
        <begin position="25"/>
        <end position="81"/>
    </location>
</feature>
<evidence type="ECO:0000313" key="6">
    <source>
        <dbReference type="Proteomes" id="UP000807353"/>
    </source>
</evidence>
<protein>
    <recommendedName>
        <fullName evidence="4">Ubiquitin-like protease family profile domain-containing protein</fullName>
    </recommendedName>
</protein>
<comment type="similarity">
    <text evidence="1">Belongs to the peptidase C48 family.</text>
</comment>
<proteinExistence type="inferred from homology"/>
<reference evidence="5" key="1">
    <citation type="submission" date="2020-11" db="EMBL/GenBank/DDBJ databases">
        <authorList>
            <consortium name="DOE Joint Genome Institute"/>
            <person name="Ahrendt S."/>
            <person name="Riley R."/>
            <person name="Andreopoulos W."/>
            <person name="Labutti K."/>
            <person name="Pangilinan J."/>
            <person name="Ruiz-Duenas F.J."/>
            <person name="Barrasa J.M."/>
            <person name="Sanchez-Garcia M."/>
            <person name="Camarero S."/>
            <person name="Miyauchi S."/>
            <person name="Serrano A."/>
            <person name="Linde D."/>
            <person name="Babiker R."/>
            <person name="Drula E."/>
            <person name="Ayuso-Fernandez I."/>
            <person name="Pacheco R."/>
            <person name="Padilla G."/>
            <person name="Ferreira P."/>
            <person name="Barriuso J."/>
            <person name="Kellner H."/>
            <person name="Castanera R."/>
            <person name="Alfaro M."/>
            <person name="Ramirez L."/>
            <person name="Pisabarro A.G."/>
            <person name="Kuo A."/>
            <person name="Tritt A."/>
            <person name="Lipzen A."/>
            <person name="He G."/>
            <person name="Yan M."/>
            <person name="Ng V."/>
            <person name="Cullen D."/>
            <person name="Martin F."/>
            <person name="Rosso M.-N."/>
            <person name="Henrissat B."/>
            <person name="Hibbett D."/>
            <person name="Martinez A.T."/>
            <person name="Grigoriev I.V."/>
        </authorList>
    </citation>
    <scope>NUCLEOTIDE SEQUENCE</scope>
    <source>
        <strain evidence="5">CBS 247.69</strain>
    </source>
</reference>
<dbReference type="GO" id="GO:0006508">
    <property type="term" value="P:proteolysis"/>
    <property type="evidence" value="ECO:0007669"/>
    <property type="project" value="UniProtKB-KW"/>
</dbReference>
<dbReference type="Pfam" id="PF02902">
    <property type="entry name" value="Peptidase_C48"/>
    <property type="match status" value="1"/>
</dbReference>
<dbReference type="GO" id="GO:0008234">
    <property type="term" value="F:cysteine-type peptidase activity"/>
    <property type="evidence" value="ECO:0007669"/>
    <property type="project" value="InterPro"/>
</dbReference>
<dbReference type="EMBL" id="MU150243">
    <property type="protein sequence ID" value="KAF9466220.1"/>
    <property type="molecule type" value="Genomic_DNA"/>
</dbReference>
<evidence type="ECO:0000259" key="4">
    <source>
        <dbReference type="Pfam" id="PF02902"/>
    </source>
</evidence>
<accession>A0A9P5YEJ9</accession>
<name>A0A9P5YEJ9_9AGAR</name>
<dbReference type="Gene3D" id="3.40.395.10">
    <property type="entry name" value="Adenoviral Proteinase, Chain A"/>
    <property type="match status" value="1"/>
</dbReference>
<dbReference type="Proteomes" id="UP000807353">
    <property type="component" value="Unassembled WGS sequence"/>
</dbReference>
<keyword evidence="6" id="KW-1185">Reference proteome</keyword>
<organism evidence="5 6">
    <name type="scientific">Collybia nuda</name>
    <dbReference type="NCBI Taxonomy" id="64659"/>
    <lineage>
        <taxon>Eukaryota</taxon>
        <taxon>Fungi</taxon>
        <taxon>Dikarya</taxon>
        <taxon>Basidiomycota</taxon>
        <taxon>Agaricomycotina</taxon>
        <taxon>Agaricomycetes</taxon>
        <taxon>Agaricomycetidae</taxon>
        <taxon>Agaricales</taxon>
        <taxon>Tricholomatineae</taxon>
        <taxon>Clitocybaceae</taxon>
        <taxon>Collybia</taxon>
    </lineage>
</organism>